<evidence type="ECO:0000256" key="2">
    <source>
        <dbReference type="SAM" id="Phobius"/>
    </source>
</evidence>
<keyword evidence="2" id="KW-0472">Membrane</keyword>
<feature type="transmembrane region" description="Helical" evidence="2">
    <location>
        <begin position="6"/>
        <end position="29"/>
    </location>
</feature>
<evidence type="ECO:0000313" key="3">
    <source>
        <dbReference type="EMBL" id="SPM36582.1"/>
    </source>
</evidence>
<dbReference type="STRING" id="1841860.GCA_900157375_04426"/>
<feature type="region of interest" description="Disordered" evidence="1">
    <location>
        <begin position="35"/>
        <end position="55"/>
    </location>
</feature>
<keyword evidence="2" id="KW-0812">Transmembrane</keyword>
<proteinExistence type="predicted"/>
<protein>
    <submittedName>
        <fullName evidence="3">Uncharacterized protein</fullName>
    </submittedName>
</protein>
<evidence type="ECO:0000256" key="1">
    <source>
        <dbReference type="SAM" id="MobiDB-lite"/>
    </source>
</evidence>
<evidence type="ECO:0000313" key="4">
    <source>
        <dbReference type="Proteomes" id="UP000240988"/>
    </source>
</evidence>
<keyword evidence="2" id="KW-1133">Transmembrane helix</keyword>
<dbReference type="AlphaFoldDB" id="A0A2U3NYL9"/>
<dbReference type="Proteomes" id="UP000240988">
    <property type="component" value="Unassembled WGS sequence"/>
</dbReference>
<gene>
    <name evidence="3" type="ORF">MRAB57_4423</name>
</gene>
<name>A0A2U3NYL9_9MYCO</name>
<keyword evidence="4" id="KW-1185">Reference proteome</keyword>
<sequence length="224" mass="24986">VGVLIRLAELLLVILPLAGAAIAVLRAFTANRRSAEHSREVAPEPGPTTELPQRAEKDHAAHWRSLRRVIAEHGQTDQRWLDYELDFAKLLDFPLMTDMRDPLTTDFHRAKLRADLLRPAKAEDLLDDREAADRYLTAVADYVTAFNAAEAEAMRRRRSDFSSEDQQRIARAQSLLRVASDSAAAPRERQSAYDRARKELDGLIVLPPATQASIGRGISGQLEG</sequence>
<accession>A0A2U3NYL9</accession>
<organism evidence="3 4">
    <name type="scientific">Mycobacterium rhizamassiliense</name>
    <dbReference type="NCBI Taxonomy" id="1841860"/>
    <lineage>
        <taxon>Bacteria</taxon>
        <taxon>Bacillati</taxon>
        <taxon>Actinomycetota</taxon>
        <taxon>Actinomycetes</taxon>
        <taxon>Mycobacteriales</taxon>
        <taxon>Mycobacteriaceae</taxon>
        <taxon>Mycobacterium</taxon>
    </lineage>
</organism>
<reference evidence="3 4" key="1">
    <citation type="submission" date="2017-01" db="EMBL/GenBank/DDBJ databases">
        <authorList>
            <consortium name="Urmite Genomes"/>
        </authorList>
    </citation>
    <scope>NUCLEOTIDE SEQUENCE [LARGE SCALE GENOMIC DNA]</scope>
    <source>
        <strain evidence="3 4">AB57</strain>
    </source>
</reference>
<feature type="non-terminal residue" evidence="3">
    <location>
        <position position="1"/>
    </location>
</feature>
<dbReference type="EMBL" id="FUFA01000005">
    <property type="protein sequence ID" value="SPM36582.1"/>
    <property type="molecule type" value="Genomic_DNA"/>
</dbReference>